<name>A0A4Y7SE30_COPMI</name>
<evidence type="ECO:0000313" key="1">
    <source>
        <dbReference type="EMBL" id="TEB20068.1"/>
    </source>
</evidence>
<comment type="caution">
    <text evidence="1">The sequence shown here is derived from an EMBL/GenBank/DDBJ whole genome shotgun (WGS) entry which is preliminary data.</text>
</comment>
<gene>
    <name evidence="1" type="ORF">FA13DRAFT_1718151</name>
</gene>
<keyword evidence="2" id="KW-1185">Reference proteome</keyword>
<proteinExistence type="predicted"/>
<dbReference type="Proteomes" id="UP000298030">
    <property type="component" value="Unassembled WGS sequence"/>
</dbReference>
<sequence>MLSLNALATAGPQMYLPEAGFGVSRPQLVTPISINGNVLHSPAPLVTHLSHSPSPDPSSLVFEYCPIEGDGFHLTPLAHCSIDTSRNTMKNHRRRGEEVCKSQIEYHLPNNPPQLLALPTNSAPISPLVPCTLYPIQSNTTDIVRSRFVPQPAFLVIGRGVYHRVVAMLTPRPSTIVESIGDIALVQRSLKAP</sequence>
<protein>
    <submittedName>
        <fullName evidence="1">Uncharacterized protein</fullName>
    </submittedName>
</protein>
<accession>A0A4Y7SE30</accession>
<reference evidence="1 2" key="1">
    <citation type="journal article" date="2019" name="Nat. Ecol. Evol.">
        <title>Megaphylogeny resolves global patterns of mushroom evolution.</title>
        <authorList>
            <person name="Varga T."/>
            <person name="Krizsan K."/>
            <person name="Foldi C."/>
            <person name="Dima B."/>
            <person name="Sanchez-Garcia M."/>
            <person name="Sanchez-Ramirez S."/>
            <person name="Szollosi G.J."/>
            <person name="Szarkandi J.G."/>
            <person name="Papp V."/>
            <person name="Albert L."/>
            <person name="Andreopoulos W."/>
            <person name="Angelini C."/>
            <person name="Antonin V."/>
            <person name="Barry K.W."/>
            <person name="Bougher N.L."/>
            <person name="Buchanan P."/>
            <person name="Buyck B."/>
            <person name="Bense V."/>
            <person name="Catcheside P."/>
            <person name="Chovatia M."/>
            <person name="Cooper J."/>
            <person name="Damon W."/>
            <person name="Desjardin D."/>
            <person name="Finy P."/>
            <person name="Geml J."/>
            <person name="Haridas S."/>
            <person name="Hughes K."/>
            <person name="Justo A."/>
            <person name="Karasinski D."/>
            <person name="Kautmanova I."/>
            <person name="Kiss B."/>
            <person name="Kocsube S."/>
            <person name="Kotiranta H."/>
            <person name="LaButti K.M."/>
            <person name="Lechner B.E."/>
            <person name="Liimatainen K."/>
            <person name="Lipzen A."/>
            <person name="Lukacs Z."/>
            <person name="Mihaltcheva S."/>
            <person name="Morgado L.N."/>
            <person name="Niskanen T."/>
            <person name="Noordeloos M.E."/>
            <person name="Ohm R.A."/>
            <person name="Ortiz-Santana B."/>
            <person name="Ovrebo C."/>
            <person name="Racz N."/>
            <person name="Riley R."/>
            <person name="Savchenko A."/>
            <person name="Shiryaev A."/>
            <person name="Soop K."/>
            <person name="Spirin V."/>
            <person name="Szebenyi C."/>
            <person name="Tomsovsky M."/>
            <person name="Tulloss R.E."/>
            <person name="Uehling J."/>
            <person name="Grigoriev I.V."/>
            <person name="Vagvolgyi C."/>
            <person name="Papp T."/>
            <person name="Martin F.M."/>
            <person name="Miettinen O."/>
            <person name="Hibbett D.S."/>
            <person name="Nagy L.G."/>
        </authorList>
    </citation>
    <scope>NUCLEOTIDE SEQUENCE [LARGE SCALE GENOMIC DNA]</scope>
    <source>
        <strain evidence="1 2">FP101781</strain>
    </source>
</reference>
<dbReference type="EMBL" id="QPFP01000157">
    <property type="protein sequence ID" value="TEB20068.1"/>
    <property type="molecule type" value="Genomic_DNA"/>
</dbReference>
<evidence type="ECO:0000313" key="2">
    <source>
        <dbReference type="Proteomes" id="UP000298030"/>
    </source>
</evidence>
<dbReference type="AlphaFoldDB" id="A0A4Y7SE30"/>
<organism evidence="1 2">
    <name type="scientific">Coprinellus micaceus</name>
    <name type="common">Glistening ink-cap mushroom</name>
    <name type="synonym">Coprinus micaceus</name>
    <dbReference type="NCBI Taxonomy" id="71717"/>
    <lineage>
        <taxon>Eukaryota</taxon>
        <taxon>Fungi</taxon>
        <taxon>Dikarya</taxon>
        <taxon>Basidiomycota</taxon>
        <taxon>Agaricomycotina</taxon>
        <taxon>Agaricomycetes</taxon>
        <taxon>Agaricomycetidae</taxon>
        <taxon>Agaricales</taxon>
        <taxon>Agaricineae</taxon>
        <taxon>Psathyrellaceae</taxon>
        <taxon>Coprinellus</taxon>
    </lineage>
</organism>